<dbReference type="Proteomes" id="UP000593561">
    <property type="component" value="Unassembled WGS sequence"/>
</dbReference>
<accession>A0A7J8RDB3</accession>
<name>A0A7J8RDB3_GOSDV</name>
<organism evidence="1 2">
    <name type="scientific">Gossypium davidsonii</name>
    <name type="common">Davidson's cotton</name>
    <name type="synonym">Gossypium klotzschianum subsp. davidsonii</name>
    <dbReference type="NCBI Taxonomy" id="34287"/>
    <lineage>
        <taxon>Eukaryota</taxon>
        <taxon>Viridiplantae</taxon>
        <taxon>Streptophyta</taxon>
        <taxon>Embryophyta</taxon>
        <taxon>Tracheophyta</taxon>
        <taxon>Spermatophyta</taxon>
        <taxon>Magnoliopsida</taxon>
        <taxon>eudicotyledons</taxon>
        <taxon>Gunneridae</taxon>
        <taxon>Pentapetalae</taxon>
        <taxon>rosids</taxon>
        <taxon>malvids</taxon>
        <taxon>Malvales</taxon>
        <taxon>Malvaceae</taxon>
        <taxon>Malvoideae</taxon>
        <taxon>Gossypium</taxon>
    </lineage>
</organism>
<proteinExistence type="predicted"/>
<dbReference type="EMBL" id="JABFAC010000004">
    <property type="protein sequence ID" value="MBA0611346.1"/>
    <property type="molecule type" value="Genomic_DNA"/>
</dbReference>
<feature type="non-terminal residue" evidence="1">
    <location>
        <position position="41"/>
    </location>
</feature>
<evidence type="ECO:0000313" key="1">
    <source>
        <dbReference type="EMBL" id="MBA0611346.1"/>
    </source>
</evidence>
<reference evidence="1 2" key="1">
    <citation type="journal article" date="2019" name="Genome Biol. Evol.">
        <title>Insights into the evolution of the New World diploid cottons (Gossypium, subgenus Houzingenia) based on genome sequencing.</title>
        <authorList>
            <person name="Grover C.E."/>
            <person name="Arick M.A. 2nd"/>
            <person name="Thrash A."/>
            <person name="Conover J.L."/>
            <person name="Sanders W.S."/>
            <person name="Peterson D.G."/>
            <person name="Frelichowski J.E."/>
            <person name="Scheffler J.A."/>
            <person name="Scheffler B.E."/>
            <person name="Wendel J.F."/>
        </authorList>
    </citation>
    <scope>NUCLEOTIDE SEQUENCE [LARGE SCALE GENOMIC DNA]</scope>
    <source>
        <strain evidence="1">27</strain>
        <tissue evidence="1">Leaf</tissue>
    </source>
</reference>
<evidence type="ECO:0000313" key="2">
    <source>
        <dbReference type="Proteomes" id="UP000593561"/>
    </source>
</evidence>
<comment type="caution">
    <text evidence="1">The sequence shown here is derived from an EMBL/GenBank/DDBJ whole genome shotgun (WGS) entry which is preliminary data.</text>
</comment>
<keyword evidence="2" id="KW-1185">Reference proteome</keyword>
<protein>
    <submittedName>
        <fullName evidence="1">Uncharacterized protein</fullName>
    </submittedName>
</protein>
<dbReference type="AlphaFoldDB" id="A0A7J8RDB3"/>
<sequence length="41" mass="4797">MNLVENLQAFCLIWREMNSQLNPYLILGSTRLTFSCSMMLN</sequence>
<gene>
    <name evidence="1" type="ORF">Godav_012041</name>
</gene>